<reference evidence="2 3" key="1">
    <citation type="submission" date="2015-02" db="EMBL/GenBank/DDBJ databases">
        <title>Evolution of amylase-binding proteins of oral streptococcal species.</title>
        <authorList>
            <person name="Haase E.M."/>
        </authorList>
    </citation>
    <scope>NUCLEOTIDE SEQUENCE [LARGE SCALE GENOMIC DNA]</scope>
    <source>
        <strain evidence="2 3">UC921A</strain>
    </source>
</reference>
<accession>A0A0F2E3M3</accession>
<dbReference type="InterPro" id="IPR041519">
    <property type="entry name" value="HEPN_RiboL-PSP"/>
</dbReference>
<organism evidence="2 3">
    <name type="scientific">Streptococcus infantis</name>
    <dbReference type="NCBI Taxonomy" id="68892"/>
    <lineage>
        <taxon>Bacteria</taxon>
        <taxon>Bacillati</taxon>
        <taxon>Bacillota</taxon>
        <taxon>Bacilli</taxon>
        <taxon>Lactobacillales</taxon>
        <taxon>Streptococcaceae</taxon>
        <taxon>Streptococcus</taxon>
    </lineage>
</organism>
<proteinExistence type="predicted"/>
<protein>
    <recommendedName>
        <fullName evidence="1">RiboL-PSP-HEPN domain-containing protein</fullName>
    </recommendedName>
</protein>
<dbReference type="OrthoDB" id="2081144at2"/>
<comment type="caution">
    <text evidence="2">The sequence shown here is derived from an EMBL/GenBank/DDBJ whole genome shotgun (WGS) entry which is preliminary data.</text>
</comment>
<dbReference type="PATRIC" id="fig|28037.216.peg.456"/>
<sequence length="237" mass="28203">MDVDNIFKNYKKYIDIYENDLKTLDNEASTFLLNSLYLSVYTTFEYFLDFLIQRYVENITLSSKGIKLEDLKGSIAMKYFINTNKNDKKLHNLLMNPQTKTFDSIRSVLYGKIPREELSKYLKFEFLHDNKLKEHYPDIFEQIFNERDLLKNINLSRTEMLGGVEKVENISAEVFILRYRDIRNSIAHENYKFSVENEQFKEYVENFQKIIKCMIDKFETVTGFSVDSKSNNILESL</sequence>
<evidence type="ECO:0000313" key="3">
    <source>
        <dbReference type="Proteomes" id="UP000033489"/>
    </source>
</evidence>
<dbReference type="Proteomes" id="UP000033489">
    <property type="component" value="Unassembled WGS sequence"/>
</dbReference>
<gene>
    <name evidence="2" type="ORF">TZ94_00483</name>
</gene>
<dbReference type="AlphaFoldDB" id="A0A0F2E3M3"/>
<feature type="domain" description="RiboL-PSP-HEPN" evidence="1">
    <location>
        <begin position="8"/>
        <end position="219"/>
    </location>
</feature>
<name>A0A0F2E3M3_9STRE</name>
<dbReference type="RefSeq" id="WP_045613818.1">
    <property type="nucleotide sequence ID" value="NZ_JYGT01000006.1"/>
</dbReference>
<evidence type="ECO:0000259" key="1">
    <source>
        <dbReference type="Pfam" id="PF18735"/>
    </source>
</evidence>
<dbReference type="EMBL" id="JYGT01000006">
    <property type="protein sequence ID" value="KJQ77898.1"/>
    <property type="molecule type" value="Genomic_DNA"/>
</dbReference>
<dbReference type="Pfam" id="PF18735">
    <property type="entry name" value="HEPN_RiboL-PSP"/>
    <property type="match status" value="1"/>
</dbReference>
<evidence type="ECO:0000313" key="2">
    <source>
        <dbReference type="EMBL" id="KJQ77898.1"/>
    </source>
</evidence>